<evidence type="ECO:0000313" key="4">
    <source>
        <dbReference type="Proteomes" id="UP000818603"/>
    </source>
</evidence>
<dbReference type="EMBL" id="BMGZ01000004">
    <property type="protein sequence ID" value="GGI00939.1"/>
    <property type="molecule type" value="Genomic_DNA"/>
</dbReference>
<proteinExistence type="predicted"/>
<dbReference type="Proteomes" id="UP000818603">
    <property type="component" value="Unassembled WGS sequence"/>
</dbReference>
<accession>A0A8J3ERV6</accession>
<dbReference type="EMBL" id="VCJR02000004">
    <property type="protein sequence ID" value="NHK29383.1"/>
    <property type="molecule type" value="Genomic_DNA"/>
</dbReference>
<sequence>MAYNRKTSKLVLGLKALAWTCDNWFWPALVLILLAPASPHILIGDGYGTCAYAGRLGTVTASPIKASCPMIRIFSVY</sequence>
<name>A0A8J3ERV6_9PROT</name>
<reference evidence="1" key="1">
    <citation type="journal article" date="2014" name="Int. J. Syst. Evol. Microbiol.">
        <title>Complete genome sequence of Corynebacterium casei LMG S-19264T (=DSM 44701T), isolated from a smear-ripened cheese.</title>
        <authorList>
            <consortium name="US DOE Joint Genome Institute (JGI-PGF)"/>
            <person name="Walter F."/>
            <person name="Albersmeier A."/>
            <person name="Kalinowski J."/>
            <person name="Ruckert C."/>
        </authorList>
    </citation>
    <scope>NUCLEOTIDE SEQUENCE</scope>
    <source>
        <strain evidence="1">CGMCC 1.14984</strain>
    </source>
</reference>
<evidence type="ECO:0000313" key="3">
    <source>
        <dbReference type="Proteomes" id="UP000621856"/>
    </source>
</evidence>
<evidence type="ECO:0000313" key="2">
    <source>
        <dbReference type="EMBL" id="NHK29383.1"/>
    </source>
</evidence>
<comment type="caution">
    <text evidence="1">The sequence shown here is derived from an EMBL/GenBank/DDBJ whole genome shotgun (WGS) entry which is preliminary data.</text>
</comment>
<dbReference type="AlphaFoldDB" id="A0A8J3ERV6"/>
<protein>
    <submittedName>
        <fullName evidence="1">Uncharacterized protein</fullName>
    </submittedName>
</protein>
<evidence type="ECO:0000313" key="1">
    <source>
        <dbReference type="EMBL" id="GGI00939.1"/>
    </source>
</evidence>
<keyword evidence="4" id="KW-1185">Reference proteome</keyword>
<dbReference type="Proteomes" id="UP000621856">
    <property type="component" value="Unassembled WGS sequence"/>
</dbReference>
<reference evidence="1" key="3">
    <citation type="submission" date="2020-09" db="EMBL/GenBank/DDBJ databases">
        <authorList>
            <person name="Sun Q."/>
            <person name="Zhou Y."/>
        </authorList>
    </citation>
    <scope>NUCLEOTIDE SEQUENCE</scope>
    <source>
        <strain evidence="1">CGMCC 1.14984</strain>
    </source>
</reference>
<dbReference type="RefSeq" id="WP_155142358.1">
    <property type="nucleotide sequence ID" value="NZ_BMGZ01000004.1"/>
</dbReference>
<organism evidence="1 3">
    <name type="scientific">Aquisalinus luteolus</name>
    <dbReference type="NCBI Taxonomy" id="1566827"/>
    <lineage>
        <taxon>Bacteria</taxon>
        <taxon>Pseudomonadati</taxon>
        <taxon>Pseudomonadota</taxon>
        <taxon>Alphaproteobacteria</taxon>
        <taxon>Parvularculales</taxon>
        <taxon>Parvularculaceae</taxon>
        <taxon>Aquisalinus</taxon>
    </lineage>
</organism>
<reference evidence="2 4" key="2">
    <citation type="submission" date="2020-02" db="EMBL/GenBank/DDBJ databases">
        <title>Genome sequence of Parvularcula flava strain NH6-79.</title>
        <authorList>
            <person name="Abdul Karim M.H."/>
            <person name="Lam M.Q."/>
            <person name="Chen S.J."/>
            <person name="Yahya A."/>
            <person name="Shahir S."/>
            <person name="Shamsir M.S."/>
            <person name="Chong C.S."/>
        </authorList>
    </citation>
    <scope>NUCLEOTIDE SEQUENCE [LARGE SCALE GENOMIC DNA]</scope>
    <source>
        <strain evidence="2 4">NH6-79</strain>
    </source>
</reference>
<gene>
    <name evidence="2" type="ORF">FF098_015820</name>
    <name evidence="1" type="ORF">GCM10011355_30400</name>
</gene>